<reference evidence="3 4" key="1">
    <citation type="submission" date="2023-07" db="EMBL/GenBank/DDBJ databases">
        <title>Sorghum-associated microbial communities from plants grown in Nebraska, USA.</title>
        <authorList>
            <person name="Schachtman D."/>
        </authorList>
    </citation>
    <scope>NUCLEOTIDE SEQUENCE [LARGE SCALE GENOMIC DNA]</scope>
    <source>
        <strain evidence="3 4">DS2154</strain>
    </source>
</reference>
<gene>
    <name evidence="3" type="ORF">J2800_001158</name>
</gene>
<keyword evidence="4" id="KW-1185">Reference proteome</keyword>
<evidence type="ECO:0000256" key="1">
    <source>
        <dbReference type="ARBA" id="ARBA00009600"/>
    </source>
</evidence>
<dbReference type="PANTHER" id="PTHR30327:SF1">
    <property type="entry name" value="UPF0301 PROTEIN YQGE"/>
    <property type="match status" value="1"/>
</dbReference>
<dbReference type="Proteomes" id="UP001262754">
    <property type="component" value="Unassembled WGS sequence"/>
</dbReference>
<sequence length="203" mass="21971">MDTSRKDRGVDNPRGEQTGFLAGQMLVAMPGIEDPRFERAVLYVCAHDAEQAMGLAVNRPVEGLTLFELLNNLGIAPEIEAGGDLVMLGGPVERERGFVLHTDDYVSPDSTVPVADGLALTVTRDALDALGSKIRRPRHAILALGYSGWGPGQLEQELRDNVWLICDADEALLFGDDYENKWTMALAKIGITADHLSSQAGRA</sequence>
<accession>A0ABU1MWL2</accession>
<dbReference type="HAMAP" id="MF_00758">
    <property type="entry name" value="UPF0301"/>
    <property type="match status" value="1"/>
</dbReference>
<protein>
    <recommendedName>
        <fullName evidence="2">UPF0301 protein J2800_001158</fullName>
    </recommendedName>
</protein>
<evidence type="ECO:0000313" key="4">
    <source>
        <dbReference type="Proteomes" id="UP001262754"/>
    </source>
</evidence>
<dbReference type="Pfam" id="PF02622">
    <property type="entry name" value="DUF179"/>
    <property type="match status" value="1"/>
</dbReference>
<name>A0ABU1MWL2_9CAUL</name>
<comment type="caution">
    <text evidence="3">The sequence shown here is derived from an EMBL/GenBank/DDBJ whole genome shotgun (WGS) entry which is preliminary data.</text>
</comment>
<proteinExistence type="inferred from homology"/>
<evidence type="ECO:0000313" key="3">
    <source>
        <dbReference type="EMBL" id="MDR6530422.1"/>
    </source>
</evidence>
<dbReference type="Gene3D" id="3.40.1740.10">
    <property type="entry name" value="VC0467-like"/>
    <property type="match status" value="1"/>
</dbReference>
<dbReference type="RefSeq" id="WP_056756811.1">
    <property type="nucleotide sequence ID" value="NZ_BMLD01000008.1"/>
</dbReference>
<evidence type="ECO:0000256" key="2">
    <source>
        <dbReference type="HAMAP-Rule" id="MF_00758"/>
    </source>
</evidence>
<comment type="similarity">
    <text evidence="1 2">Belongs to the UPF0301 (AlgH) family.</text>
</comment>
<dbReference type="SUPFAM" id="SSF143456">
    <property type="entry name" value="VC0467-like"/>
    <property type="match status" value="1"/>
</dbReference>
<dbReference type="InterPro" id="IPR003774">
    <property type="entry name" value="AlgH-like"/>
</dbReference>
<organism evidence="3 4">
    <name type="scientific">Caulobacter rhizosphaerae</name>
    <dbReference type="NCBI Taxonomy" id="2010972"/>
    <lineage>
        <taxon>Bacteria</taxon>
        <taxon>Pseudomonadati</taxon>
        <taxon>Pseudomonadota</taxon>
        <taxon>Alphaproteobacteria</taxon>
        <taxon>Caulobacterales</taxon>
        <taxon>Caulobacteraceae</taxon>
        <taxon>Caulobacter</taxon>
    </lineage>
</organism>
<dbReference type="EMBL" id="JAVDRL010000003">
    <property type="protein sequence ID" value="MDR6530422.1"/>
    <property type="molecule type" value="Genomic_DNA"/>
</dbReference>
<dbReference type="PANTHER" id="PTHR30327">
    <property type="entry name" value="UNCHARACTERIZED PROTEIN YQGE"/>
    <property type="match status" value="1"/>
</dbReference>